<dbReference type="Pfam" id="PF15586">
    <property type="entry name" value="Imm8"/>
    <property type="match status" value="1"/>
</dbReference>
<proteinExistence type="predicted"/>
<sequence>MKAIVKGYDRSEVDDHSTYEPDAPLVFAYTLTFSIGPIGEKGADYFDVFVASAGYLQILFPDEAASFLRHTILARDYNVKQVVALMEKYVNSLEEDTWEMLADKLSRVAHWEFEDYRLTH</sequence>
<reference evidence="1 2" key="1">
    <citation type="submission" date="2018-09" db="EMBL/GenBank/DDBJ databases">
        <authorList>
            <person name="Zeman M."/>
            <person name="Pardy F."/>
        </authorList>
    </citation>
    <scope>NUCLEOTIDE SEQUENCE [LARGE SCALE GENOMIC DNA]</scope>
    <source>
        <strain evidence="1 2">CCM 8852</strain>
    </source>
</reference>
<reference evidence="1 2" key="2">
    <citation type="submission" date="2019-01" db="EMBL/GenBank/DDBJ databases">
        <title>Hymenobacter humicola sp. nov., isolated from soils in Antarctica.</title>
        <authorList>
            <person name="Sedlacek I."/>
            <person name="Holochova P."/>
            <person name="Kralova S."/>
            <person name="Pantucek R."/>
            <person name="Stankova E."/>
            <person name="Vrbovska V."/>
            <person name="Kristofova L."/>
            <person name="Svec P."/>
            <person name="Busse H.-J."/>
        </authorList>
    </citation>
    <scope>NUCLEOTIDE SEQUENCE [LARGE SCALE GENOMIC DNA]</scope>
    <source>
        <strain evidence="1 2">CCM 8852</strain>
    </source>
</reference>
<accession>A0A418QKS5</accession>
<keyword evidence="2" id="KW-1185">Reference proteome</keyword>
<dbReference type="EMBL" id="QYCN01000049">
    <property type="protein sequence ID" value="RIY05734.1"/>
    <property type="molecule type" value="Genomic_DNA"/>
</dbReference>
<gene>
    <name evidence="1" type="ORF">D0T11_19930</name>
</gene>
<evidence type="ECO:0000313" key="1">
    <source>
        <dbReference type="EMBL" id="RIY05734.1"/>
    </source>
</evidence>
<dbReference type="InterPro" id="IPR028964">
    <property type="entry name" value="Imm8"/>
</dbReference>
<comment type="caution">
    <text evidence="1">The sequence shown here is derived from an EMBL/GenBank/DDBJ whole genome shotgun (WGS) entry which is preliminary data.</text>
</comment>
<dbReference type="OrthoDB" id="982020at2"/>
<organism evidence="1 2">
    <name type="scientific">Hymenobacter rubripertinctus</name>
    <dbReference type="NCBI Taxonomy" id="2029981"/>
    <lineage>
        <taxon>Bacteria</taxon>
        <taxon>Pseudomonadati</taxon>
        <taxon>Bacteroidota</taxon>
        <taxon>Cytophagia</taxon>
        <taxon>Cytophagales</taxon>
        <taxon>Hymenobacteraceae</taxon>
        <taxon>Hymenobacter</taxon>
    </lineage>
</organism>
<dbReference type="Proteomes" id="UP000284250">
    <property type="component" value="Unassembled WGS sequence"/>
</dbReference>
<dbReference type="AlphaFoldDB" id="A0A418QKS5"/>
<protein>
    <submittedName>
        <fullName evidence="1">Uncharacterized protein</fullName>
    </submittedName>
</protein>
<evidence type="ECO:0000313" key="2">
    <source>
        <dbReference type="Proteomes" id="UP000284250"/>
    </source>
</evidence>
<dbReference type="RefSeq" id="WP_119657574.1">
    <property type="nucleotide sequence ID" value="NZ_JBHUOI010000003.1"/>
</dbReference>
<name>A0A418QKS5_9BACT</name>